<dbReference type="GO" id="GO:0016740">
    <property type="term" value="F:transferase activity"/>
    <property type="evidence" value="ECO:0007669"/>
    <property type="project" value="UniProtKB-KW"/>
</dbReference>
<protein>
    <submittedName>
        <fullName evidence="2">UDP-N-acetylglucosamine transferase subunit ALG13</fullName>
    </submittedName>
</protein>
<organism evidence="2 3">
    <name type="scientific">Mesonia maritima</name>
    <dbReference type="NCBI Taxonomy" id="1793873"/>
    <lineage>
        <taxon>Bacteria</taxon>
        <taxon>Pseudomonadati</taxon>
        <taxon>Bacteroidota</taxon>
        <taxon>Flavobacteriia</taxon>
        <taxon>Flavobacteriales</taxon>
        <taxon>Flavobacteriaceae</taxon>
        <taxon>Mesonia</taxon>
    </lineage>
</organism>
<reference evidence="2 3" key="1">
    <citation type="submission" date="2023-07" db="EMBL/GenBank/DDBJ databases">
        <title>Genomic Encyclopedia of Type Strains, Phase IV (KMG-IV): sequencing the most valuable type-strain genomes for metagenomic binning, comparative biology and taxonomic classification.</title>
        <authorList>
            <person name="Goeker M."/>
        </authorList>
    </citation>
    <scope>NUCLEOTIDE SEQUENCE [LARGE SCALE GENOMIC DNA]</scope>
    <source>
        <strain evidence="2 3">DSM 102814</strain>
    </source>
</reference>
<comment type="caution">
    <text evidence="2">The sequence shown here is derived from an EMBL/GenBank/DDBJ whole genome shotgun (WGS) entry which is preliminary data.</text>
</comment>
<evidence type="ECO:0000313" key="3">
    <source>
        <dbReference type="Proteomes" id="UP001257659"/>
    </source>
</evidence>
<proteinExistence type="predicted"/>
<dbReference type="Proteomes" id="UP001257659">
    <property type="component" value="Unassembled WGS sequence"/>
</dbReference>
<sequence>MIGYYAHHHGSGHLTSANYFAKKLKGRLKIFSSLENNKNKEISFLLPTEDPDGTAFHNSTVELPSYLHYSPVGQQSIYERSLLLLNYLKTFAIQLMIIDVSVEIAALCRSSSVPYAYVRLPGNRNDKPHLDAFKGAIVLLAYFPEALESSNTPNWVKEKTIYTGFLSSENRKSVSLPKIETTKRVLIISGKGGNDKLESSAEIIAEIFKGYEILAAGNFNKKVKGIRYLGFVNNLPSYLVKCDIIICNCGLNTIATVLPIHKPTVLIPEERPFSEQITMCKQLLKYNRFYTLKDIESDCSVLFKDVEPLIFPSALKQDFFKILAEKNNTTSQLLTKLIDIKK</sequence>
<dbReference type="SUPFAM" id="SSF53756">
    <property type="entry name" value="UDP-Glycosyltransferase/glycogen phosphorylase"/>
    <property type="match status" value="1"/>
</dbReference>
<dbReference type="Pfam" id="PF04101">
    <property type="entry name" value="Glyco_tran_28_C"/>
    <property type="match status" value="1"/>
</dbReference>
<keyword evidence="2" id="KW-0808">Transferase</keyword>
<accession>A0ABU1K9H0</accession>
<dbReference type="RefSeq" id="WP_309730706.1">
    <property type="nucleotide sequence ID" value="NZ_JAVDQA010000013.1"/>
</dbReference>
<evidence type="ECO:0000313" key="2">
    <source>
        <dbReference type="EMBL" id="MDR6302257.1"/>
    </source>
</evidence>
<dbReference type="EMBL" id="JAVDQA010000013">
    <property type="protein sequence ID" value="MDR6302257.1"/>
    <property type="molecule type" value="Genomic_DNA"/>
</dbReference>
<evidence type="ECO:0000259" key="1">
    <source>
        <dbReference type="Pfam" id="PF04101"/>
    </source>
</evidence>
<dbReference type="InterPro" id="IPR007235">
    <property type="entry name" value="Glyco_trans_28_C"/>
</dbReference>
<dbReference type="Gene3D" id="3.40.50.2000">
    <property type="entry name" value="Glycogen Phosphorylase B"/>
    <property type="match status" value="1"/>
</dbReference>
<name>A0ABU1K9H0_9FLAO</name>
<keyword evidence="3" id="KW-1185">Reference proteome</keyword>
<feature type="domain" description="Glycosyl transferase family 28 C-terminal" evidence="1">
    <location>
        <begin position="218"/>
        <end position="311"/>
    </location>
</feature>
<gene>
    <name evidence="2" type="ORF">GGR31_002937</name>
</gene>